<dbReference type="PANTHER" id="PTHR12461:SF43">
    <property type="entry name" value="HSPB1-ASSOCIATED PROTEIN 1"/>
    <property type="match status" value="1"/>
</dbReference>
<dbReference type="Gene3D" id="2.60.120.650">
    <property type="entry name" value="Cupin"/>
    <property type="match status" value="1"/>
</dbReference>
<name>A0A177B922_9BILA</name>
<keyword evidence="6" id="KW-1185">Reference proteome</keyword>
<dbReference type="PROSITE" id="PS51184">
    <property type="entry name" value="JMJC"/>
    <property type="match status" value="1"/>
</dbReference>
<sequence>MSSPLLYKKFSKTFHFNHAEIIQMCGNSKFPFRIGKLDCEDVQWEHVNPVIVNLTFKEFTDWLNESKNVSKTIEKFSSDKYWAYSAYNRVPDYFEPKQIAKLNLNWKSLHFEKDRYEELTFWIGSRGSYTPLHRDSYGYNLVIQIFGRKTWILFPPQDDKYLKPSRKNYEESSIYSKINLLNPTLQDVDSLNKCSPHYVVLEAGDVLYVPRGWWHFVISEEFSFTINTWVDVGKLDDVSRVYESIVKYFVTIFYNENDNEFGIKPFDEEEVCNADKIKSAMDIMTQAVEIVLNNQHENNIETNVNSEWRSVLEKITKDESELNNNGVEHSALFLKKLQGFDGMKTKLQMFFSSKSYKYKEYTKSTPNEDTNDFFDVITSQKVLDVIFSELCNKS</sequence>
<dbReference type="Proteomes" id="UP000078046">
    <property type="component" value="Unassembled WGS sequence"/>
</dbReference>
<evidence type="ECO:0000256" key="2">
    <source>
        <dbReference type="ARBA" id="ARBA00022490"/>
    </source>
</evidence>
<dbReference type="InterPro" id="IPR003347">
    <property type="entry name" value="JmjC_dom"/>
</dbReference>
<organism evidence="5 6">
    <name type="scientific">Intoshia linei</name>
    <dbReference type="NCBI Taxonomy" id="1819745"/>
    <lineage>
        <taxon>Eukaryota</taxon>
        <taxon>Metazoa</taxon>
        <taxon>Spiralia</taxon>
        <taxon>Lophotrochozoa</taxon>
        <taxon>Mesozoa</taxon>
        <taxon>Orthonectida</taxon>
        <taxon>Rhopaluridae</taxon>
        <taxon>Intoshia</taxon>
    </lineage>
</organism>
<evidence type="ECO:0000259" key="4">
    <source>
        <dbReference type="PROSITE" id="PS51184"/>
    </source>
</evidence>
<dbReference type="OrthoDB" id="65596at2759"/>
<dbReference type="EMBL" id="LWCA01000182">
    <property type="protein sequence ID" value="OAF70153.1"/>
    <property type="molecule type" value="Genomic_DNA"/>
</dbReference>
<dbReference type="SMART" id="SM00558">
    <property type="entry name" value="JmjC"/>
    <property type="match status" value="1"/>
</dbReference>
<protein>
    <submittedName>
        <fullName evidence="5">HSPB1-associated protein 1</fullName>
    </submittedName>
</protein>
<accession>A0A177B922</accession>
<evidence type="ECO:0000313" key="6">
    <source>
        <dbReference type="Proteomes" id="UP000078046"/>
    </source>
</evidence>
<dbReference type="GO" id="GO:0005737">
    <property type="term" value="C:cytoplasm"/>
    <property type="evidence" value="ECO:0007669"/>
    <property type="project" value="UniProtKB-SubCell"/>
</dbReference>
<dbReference type="PANTHER" id="PTHR12461">
    <property type="entry name" value="HYPOXIA-INDUCIBLE FACTOR 1 ALPHA INHIBITOR-RELATED"/>
    <property type="match status" value="1"/>
</dbReference>
<feature type="domain" description="JmjC" evidence="4">
    <location>
        <begin position="91"/>
        <end position="245"/>
    </location>
</feature>
<dbReference type="SUPFAM" id="SSF51197">
    <property type="entry name" value="Clavaminate synthase-like"/>
    <property type="match status" value="1"/>
</dbReference>
<gene>
    <name evidence="5" type="ORF">A3Q56_02091</name>
</gene>
<comment type="function">
    <text evidence="3">May play a role in cellular stress response.</text>
</comment>
<comment type="subcellular location">
    <subcellularLocation>
        <location evidence="1">Cytoplasm</location>
    </subcellularLocation>
</comment>
<reference evidence="5 6" key="1">
    <citation type="submission" date="2016-04" db="EMBL/GenBank/DDBJ databases">
        <title>The genome of Intoshia linei affirms orthonectids as highly simplified spiralians.</title>
        <authorList>
            <person name="Mikhailov K.V."/>
            <person name="Slusarev G.S."/>
            <person name="Nikitin M.A."/>
            <person name="Logacheva M.D."/>
            <person name="Penin A."/>
            <person name="Aleoshin V."/>
            <person name="Panchin Y.V."/>
        </authorList>
    </citation>
    <scope>NUCLEOTIDE SEQUENCE [LARGE SCALE GENOMIC DNA]</scope>
    <source>
        <strain evidence="5">Intl2013</strain>
        <tissue evidence="5">Whole animal</tissue>
    </source>
</reference>
<comment type="caution">
    <text evidence="5">The sequence shown here is derived from an EMBL/GenBank/DDBJ whole genome shotgun (WGS) entry which is preliminary data.</text>
</comment>
<keyword evidence="2" id="KW-0963">Cytoplasm</keyword>
<dbReference type="InterPro" id="IPR041667">
    <property type="entry name" value="Cupin_8"/>
</dbReference>
<evidence type="ECO:0000256" key="1">
    <source>
        <dbReference type="ARBA" id="ARBA00004496"/>
    </source>
</evidence>
<dbReference type="Pfam" id="PF13621">
    <property type="entry name" value="Cupin_8"/>
    <property type="match status" value="1"/>
</dbReference>
<dbReference type="AlphaFoldDB" id="A0A177B922"/>
<evidence type="ECO:0000313" key="5">
    <source>
        <dbReference type="EMBL" id="OAF70153.1"/>
    </source>
</evidence>
<proteinExistence type="predicted"/>
<evidence type="ECO:0000256" key="3">
    <source>
        <dbReference type="ARBA" id="ARBA00037342"/>
    </source>
</evidence>